<dbReference type="InterPro" id="IPR015943">
    <property type="entry name" value="WD40/YVTN_repeat-like_dom_sf"/>
</dbReference>
<organism evidence="1 2">
    <name type="scientific">Saccharothrix hoggarensis</name>
    <dbReference type="NCBI Taxonomy" id="913853"/>
    <lineage>
        <taxon>Bacteria</taxon>
        <taxon>Bacillati</taxon>
        <taxon>Actinomycetota</taxon>
        <taxon>Actinomycetes</taxon>
        <taxon>Pseudonocardiales</taxon>
        <taxon>Pseudonocardiaceae</taxon>
        <taxon>Saccharothrix</taxon>
    </lineage>
</organism>
<sequence length="407" mass="43779">MSYPQKVSMPGQVWGLATPDASGPLFLTSYNGRNLSTTVLSALDLTGTVLWRREFDGHPSPPRVSDGGTVWIAHSGSGGQMVSELDAAGSVLRSITLEHASHEHLGAFVLLPDGICAAWLPAARRRGVEAGRTARVARYDEDGTCRWSTPAVLDRLAHPGVVETSADNDWQVRPMKPWTPRTIEVSHREPLLVSGNRIAATFADGGSGIAVTFFLDTVTGQVIATTRPGPSARKAIAGPGEFLIGSQGYGAFSTARYGPSGIVTDEWPSHAMMLVDRHGYIRGPESENVLPSRSRFRGLGPGGTLRDGPALSGYYTAYPALDRDGTAIFWRDGRLLAVDADFEMHELFAMADERAVMSRILLLDQGQVVFALQNELFIFGDTGLGPLDTGSWPCADGNLRGNPVMYQ</sequence>
<dbReference type="EMBL" id="JBHTLK010000066">
    <property type="protein sequence ID" value="MFD1148488.1"/>
    <property type="molecule type" value="Genomic_DNA"/>
</dbReference>
<evidence type="ECO:0000313" key="2">
    <source>
        <dbReference type="Proteomes" id="UP001597168"/>
    </source>
</evidence>
<evidence type="ECO:0000313" key="1">
    <source>
        <dbReference type="EMBL" id="MFD1148488.1"/>
    </source>
</evidence>
<dbReference type="Gene3D" id="2.130.10.10">
    <property type="entry name" value="YVTN repeat-like/Quinoprotein amine dehydrogenase"/>
    <property type="match status" value="1"/>
</dbReference>
<evidence type="ECO:0008006" key="3">
    <source>
        <dbReference type="Google" id="ProtNLM"/>
    </source>
</evidence>
<accession>A0ABW3QUH0</accession>
<proteinExistence type="predicted"/>
<name>A0ABW3QUH0_9PSEU</name>
<dbReference type="RefSeq" id="WP_380723913.1">
    <property type="nucleotide sequence ID" value="NZ_JBHTLK010000066.1"/>
</dbReference>
<reference evidence="2" key="1">
    <citation type="journal article" date="2019" name="Int. J. Syst. Evol. Microbiol.">
        <title>The Global Catalogue of Microorganisms (GCM) 10K type strain sequencing project: providing services to taxonomists for standard genome sequencing and annotation.</title>
        <authorList>
            <consortium name="The Broad Institute Genomics Platform"/>
            <consortium name="The Broad Institute Genome Sequencing Center for Infectious Disease"/>
            <person name="Wu L."/>
            <person name="Ma J."/>
        </authorList>
    </citation>
    <scope>NUCLEOTIDE SEQUENCE [LARGE SCALE GENOMIC DNA]</scope>
    <source>
        <strain evidence="2">CCUG 60214</strain>
    </source>
</reference>
<gene>
    <name evidence="1" type="ORF">ACFQ3T_15260</name>
</gene>
<protein>
    <recommendedName>
        <fullName evidence="3">Pyrroloquinoline-quinone binding quinoprotein</fullName>
    </recommendedName>
</protein>
<comment type="caution">
    <text evidence="1">The sequence shown here is derived from an EMBL/GenBank/DDBJ whole genome shotgun (WGS) entry which is preliminary data.</text>
</comment>
<dbReference type="InterPro" id="IPR011047">
    <property type="entry name" value="Quinoprotein_ADH-like_sf"/>
</dbReference>
<keyword evidence="2" id="KW-1185">Reference proteome</keyword>
<dbReference type="Proteomes" id="UP001597168">
    <property type="component" value="Unassembled WGS sequence"/>
</dbReference>
<dbReference type="SUPFAM" id="SSF50998">
    <property type="entry name" value="Quinoprotein alcohol dehydrogenase-like"/>
    <property type="match status" value="1"/>
</dbReference>